<dbReference type="OrthoDB" id="2904385at2"/>
<evidence type="ECO:0000313" key="2">
    <source>
        <dbReference type="EMBL" id="PLS00929.1"/>
    </source>
</evidence>
<keyword evidence="4" id="KW-1185">Reference proteome</keyword>
<evidence type="ECO:0000313" key="4">
    <source>
        <dbReference type="Proteomes" id="UP000235114"/>
    </source>
</evidence>
<dbReference type="EMBL" id="PGVD01000001">
    <property type="protein sequence ID" value="PLS00929.1"/>
    <property type="molecule type" value="Genomic_DNA"/>
</dbReference>
<dbReference type="RefSeq" id="WP_101576015.1">
    <property type="nucleotide sequence ID" value="NZ_PGVA01000008.1"/>
</dbReference>
<accession>A0A2N5GQC9</accession>
<comment type="caution">
    <text evidence="1">The sequence shown here is derived from an EMBL/GenBank/DDBJ whole genome shotgun (WGS) entry which is preliminary data.</text>
</comment>
<dbReference type="Proteomes" id="UP000235114">
    <property type="component" value="Unassembled WGS sequence"/>
</dbReference>
<gene>
    <name evidence="1" type="ORF">CU635_04650</name>
    <name evidence="2" type="ORF">CVD25_00335</name>
</gene>
<sequence>MKDIEMNVFPTFKEDECAIIFSFHFKQEHHKIGEAVIYTTTEGFSTRYEVDKNQSEQVKETVARLDRLSVTEEYKTVSMEKIYQFLELIGVQKCFVDQEPSINYLKSRYSVQK</sequence>
<organism evidence="1 3">
    <name type="scientific">Bacillus canaveralius</name>
    <dbReference type="NCBI Taxonomy" id="1403243"/>
    <lineage>
        <taxon>Bacteria</taxon>
        <taxon>Bacillati</taxon>
        <taxon>Bacillota</taxon>
        <taxon>Bacilli</taxon>
        <taxon>Bacillales</taxon>
        <taxon>Bacillaceae</taxon>
        <taxon>Bacillus</taxon>
    </lineage>
</organism>
<evidence type="ECO:0000313" key="1">
    <source>
        <dbReference type="EMBL" id="PLR85073.1"/>
    </source>
</evidence>
<proteinExistence type="predicted"/>
<reference evidence="2 4" key="2">
    <citation type="submission" date="2017-12" db="EMBL/GenBank/DDBJ databases">
        <title>Comparative Functional Genomics of Dry Heat Resistant strains isolated from the Viking Spacecraft.</title>
        <authorList>
            <person name="Seuylemezian A."/>
            <person name="Cooper K."/>
            <person name="Vaishampayan P."/>
        </authorList>
    </citation>
    <scope>NUCLEOTIDE SEQUENCE [LARGE SCALE GENOMIC DNA]</scope>
    <source>
        <strain evidence="2 4">ATCC 29669</strain>
    </source>
</reference>
<protein>
    <submittedName>
        <fullName evidence="1">Uncharacterized protein</fullName>
    </submittedName>
</protein>
<name>A0A2N5GQC9_9BACI</name>
<dbReference type="AlphaFoldDB" id="A0A2N5GQC9"/>
<dbReference type="EMBL" id="PGVA01000008">
    <property type="protein sequence ID" value="PLR85073.1"/>
    <property type="molecule type" value="Genomic_DNA"/>
</dbReference>
<evidence type="ECO:0000313" key="3">
    <source>
        <dbReference type="Proteomes" id="UP000234951"/>
    </source>
</evidence>
<reference evidence="1 3" key="1">
    <citation type="submission" date="2017-11" db="EMBL/GenBank/DDBJ databases">
        <title>Comparitive Functional Genomics of Dry Heat Resistant strains isolated from the Viking Spacecraft.</title>
        <authorList>
            <person name="Seuylemezian A."/>
            <person name="Cooper K."/>
            <person name="Vaishampayan P."/>
        </authorList>
    </citation>
    <scope>NUCLEOTIDE SEQUENCE [LARGE SCALE GENOMIC DNA]</scope>
    <source>
        <strain evidence="1 3">M4.6</strain>
    </source>
</reference>
<dbReference type="Proteomes" id="UP000234951">
    <property type="component" value="Unassembled WGS sequence"/>
</dbReference>